<reference evidence="1" key="1">
    <citation type="submission" date="2023-11" db="EMBL/GenBank/DDBJ databases">
        <title>Genome assemblies of two species of porcelain crab, Petrolisthes cinctipes and Petrolisthes manimaculis (Anomura: Porcellanidae).</title>
        <authorList>
            <person name="Angst P."/>
        </authorList>
    </citation>
    <scope>NUCLEOTIDE SEQUENCE</scope>
    <source>
        <strain evidence="1">PB745_02</strain>
        <tissue evidence="1">Gill</tissue>
    </source>
</reference>
<keyword evidence="2" id="KW-1185">Reference proteome</keyword>
<dbReference type="AlphaFoldDB" id="A0AAE1NCP6"/>
<accession>A0AAE1NCP6</accession>
<dbReference type="EMBL" id="JAWZYT010006872">
    <property type="protein sequence ID" value="KAK4287408.1"/>
    <property type="molecule type" value="Genomic_DNA"/>
</dbReference>
<evidence type="ECO:0000313" key="1">
    <source>
        <dbReference type="EMBL" id="KAK4287408.1"/>
    </source>
</evidence>
<gene>
    <name evidence="1" type="ORF">Pmani_039524</name>
</gene>
<sequence>MIQDEGTYKGWIQDVDGYKGWIQDMAGYKGWIQDMAGYKEEIVGPTTGQTGEGWGRGGVEWGGVEGARSGWK</sequence>
<proteinExistence type="predicted"/>
<organism evidence="1 2">
    <name type="scientific">Petrolisthes manimaculis</name>
    <dbReference type="NCBI Taxonomy" id="1843537"/>
    <lineage>
        <taxon>Eukaryota</taxon>
        <taxon>Metazoa</taxon>
        <taxon>Ecdysozoa</taxon>
        <taxon>Arthropoda</taxon>
        <taxon>Crustacea</taxon>
        <taxon>Multicrustacea</taxon>
        <taxon>Malacostraca</taxon>
        <taxon>Eumalacostraca</taxon>
        <taxon>Eucarida</taxon>
        <taxon>Decapoda</taxon>
        <taxon>Pleocyemata</taxon>
        <taxon>Anomura</taxon>
        <taxon>Galatheoidea</taxon>
        <taxon>Porcellanidae</taxon>
        <taxon>Petrolisthes</taxon>
    </lineage>
</organism>
<protein>
    <submittedName>
        <fullName evidence="1">Uncharacterized protein</fullName>
    </submittedName>
</protein>
<comment type="caution">
    <text evidence="1">The sequence shown here is derived from an EMBL/GenBank/DDBJ whole genome shotgun (WGS) entry which is preliminary data.</text>
</comment>
<dbReference type="Proteomes" id="UP001292094">
    <property type="component" value="Unassembled WGS sequence"/>
</dbReference>
<name>A0AAE1NCP6_9EUCA</name>
<evidence type="ECO:0000313" key="2">
    <source>
        <dbReference type="Proteomes" id="UP001292094"/>
    </source>
</evidence>